<comment type="caution">
    <text evidence="1">The sequence shown here is derived from an EMBL/GenBank/DDBJ whole genome shotgun (WGS) entry which is preliminary data.</text>
</comment>
<feature type="non-terminal residue" evidence="1">
    <location>
        <position position="93"/>
    </location>
</feature>
<name>A0AA38LD99_TAXCH</name>
<dbReference type="EMBL" id="JAHRHJ020000004">
    <property type="protein sequence ID" value="KAH9319671.1"/>
    <property type="molecule type" value="Genomic_DNA"/>
</dbReference>
<dbReference type="AlphaFoldDB" id="A0AA38LD99"/>
<dbReference type="Proteomes" id="UP000824469">
    <property type="component" value="Unassembled WGS sequence"/>
</dbReference>
<reference evidence="1 2" key="1">
    <citation type="journal article" date="2021" name="Nat. Plants">
        <title>The Taxus genome provides insights into paclitaxel biosynthesis.</title>
        <authorList>
            <person name="Xiong X."/>
            <person name="Gou J."/>
            <person name="Liao Q."/>
            <person name="Li Y."/>
            <person name="Zhou Q."/>
            <person name="Bi G."/>
            <person name="Li C."/>
            <person name="Du R."/>
            <person name="Wang X."/>
            <person name="Sun T."/>
            <person name="Guo L."/>
            <person name="Liang H."/>
            <person name="Lu P."/>
            <person name="Wu Y."/>
            <person name="Zhang Z."/>
            <person name="Ro D.K."/>
            <person name="Shang Y."/>
            <person name="Huang S."/>
            <person name="Yan J."/>
        </authorList>
    </citation>
    <scope>NUCLEOTIDE SEQUENCE [LARGE SCALE GENOMIC DNA]</scope>
    <source>
        <strain evidence="1">Ta-2019</strain>
    </source>
</reference>
<proteinExistence type="predicted"/>
<protein>
    <submittedName>
        <fullName evidence="1">Uncharacterized protein</fullName>
    </submittedName>
</protein>
<evidence type="ECO:0000313" key="1">
    <source>
        <dbReference type="EMBL" id="KAH9319671.1"/>
    </source>
</evidence>
<sequence length="93" mass="10036">GPLAAPQVWKGHGFAFFGHCSASPPRGRASAHQGLWHELLFPQLGAFEASRSWPGVAAPPGGYLLLSRSILHLVRMAPECGRWLPRGVARAWA</sequence>
<organism evidence="1 2">
    <name type="scientific">Taxus chinensis</name>
    <name type="common">Chinese yew</name>
    <name type="synonym">Taxus wallichiana var. chinensis</name>
    <dbReference type="NCBI Taxonomy" id="29808"/>
    <lineage>
        <taxon>Eukaryota</taxon>
        <taxon>Viridiplantae</taxon>
        <taxon>Streptophyta</taxon>
        <taxon>Embryophyta</taxon>
        <taxon>Tracheophyta</taxon>
        <taxon>Spermatophyta</taxon>
        <taxon>Pinopsida</taxon>
        <taxon>Pinidae</taxon>
        <taxon>Conifers II</taxon>
        <taxon>Cupressales</taxon>
        <taxon>Taxaceae</taxon>
        <taxon>Taxus</taxon>
    </lineage>
</organism>
<evidence type="ECO:0000313" key="2">
    <source>
        <dbReference type="Proteomes" id="UP000824469"/>
    </source>
</evidence>
<gene>
    <name evidence="1" type="ORF">KI387_021440</name>
</gene>
<feature type="non-terminal residue" evidence="1">
    <location>
        <position position="1"/>
    </location>
</feature>
<accession>A0AA38LD99</accession>
<keyword evidence="2" id="KW-1185">Reference proteome</keyword>